<reference evidence="2 3" key="1">
    <citation type="submission" date="2018-08" db="EMBL/GenBank/DDBJ databases">
        <title>Mucilaginibacter sp. MYSH2.</title>
        <authorList>
            <person name="Seo T."/>
        </authorList>
    </citation>
    <scope>NUCLEOTIDE SEQUENCE [LARGE SCALE GENOMIC DNA]</scope>
    <source>
        <strain evidence="2 3">MYSH2</strain>
    </source>
</reference>
<keyword evidence="1" id="KW-1133">Transmembrane helix</keyword>
<evidence type="ECO:0000313" key="2">
    <source>
        <dbReference type="EMBL" id="RFZ93053.1"/>
    </source>
</evidence>
<keyword evidence="1" id="KW-0472">Membrane</keyword>
<dbReference type="Pfam" id="PF10825">
    <property type="entry name" value="DUF2752"/>
    <property type="match status" value="1"/>
</dbReference>
<accession>A0A372NUV6</accession>
<organism evidence="2 3">
    <name type="scientific">Mucilaginibacter conchicola</name>
    <dbReference type="NCBI Taxonomy" id="2303333"/>
    <lineage>
        <taxon>Bacteria</taxon>
        <taxon>Pseudomonadati</taxon>
        <taxon>Bacteroidota</taxon>
        <taxon>Sphingobacteriia</taxon>
        <taxon>Sphingobacteriales</taxon>
        <taxon>Sphingobacteriaceae</taxon>
        <taxon>Mucilaginibacter</taxon>
    </lineage>
</organism>
<dbReference type="OrthoDB" id="1525013at2"/>
<keyword evidence="1" id="KW-0812">Transmembrane</keyword>
<evidence type="ECO:0000256" key="1">
    <source>
        <dbReference type="SAM" id="Phobius"/>
    </source>
</evidence>
<protein>
    <submittedName>
        <fullName evidence="2">DUF2752 domain-containing protein</fullName>
    </submittedName>
</protein>
<dbReference type="InterPro" id="IPR021215">
    <property type="entry name" value="DUF2752"/>
</dbReference>
<sequence>MKKLFNRYAELIIWIVALVCLAFTNPAGQSHFSLCPLKALGFTWCPGCGLGHAISYLFRGDIKNSFHAHWLGIPVLFALLYRIYVLIIARPYRFN</sequence>
<dbReference type="EMBL" id="QWDC01000002">
    <property type="protein sequence ID" value="RFZ93053.1"/>
    <property type="molecule type" value="Genomic_DNA"/>
</dbReference>
<proteinExistence type="predicted"/>
<gene>
    <name evidence="2" type="ORF">D0C36_14265</name>
</gene>
<comment type="caution">
    <text evidence="2">The sequence shown here is derived from an EMBL/GenBank/DDBJ whole genome shotgun (WGS) entry which is preliminary data.</text>
</comment>
<dbReference type="AlphaFoldDB" id="A0A372NUV6"/>
<feature type="transmembrane region" description="Helical" evidence="1">
    <location>
        <begin position="70"/>
        <end position="89"/>
    </location>
</feature>
<keyword evidence="3" id="KW-1185">Reference proteome</keyword>
<dbReference type="Proteomes" id="UP000264217">
    <property type="component" value="Unassembled WGS sequence"/>
</dbReference>
<name>A0A372NUV6_9SPHI</name>
<evidence type="ECO:0000313" key="3">
    <source>
        <dbReference type="Proteomes" id="UP000264217"/>
    </source>
</evidence>